<proteinExistence type="predicted"/>
<comment type="caution">
    <text evidence="1">The sequence shown here is derived from an EMBL/GenBank/DDBJ whole genome shotgun (WGS) entry which is preliminary data.</text>
</comment>
<evidence type="ECO:0000313" key="2">
    <source>
        <dbReference type="Proteomes" id="UP000789525"/>
    </source>
</evidence>
<keyword evidence="2" id="KW-1185">Reference proteome</keyword>
<gene>
    <name evidence="1" type="ORF">ACOLOM_LOCUS1</name>
</gene>
<accession>A0ACA9JUT9</accession>
<protein>
    <submittedName>
        <fullName evidence="1">9705_t:CDS:1</fullName>
    </submittedName>
</protein>
<dbReference type="EMBL" id="CAJVPT010000007">
    <property type="protein sequence ID" value="CAG8437292.1"/>
    <property type="molecule type" value="Genomic_DNA"/>
</dbReference>
<sequence>MTTRPNTNQEAQKSISDNGNSNIEMEEPSSNGKDNQQKISYIPQTVSNSDNREPSSTVNRTI</sequence>
<name>A0ACA9JUT9_9GLOM</name>
<reference evidence="1" key="1">
    <citation type="submission" date="2021-06" db="EMBL/GenBank/DDBJ databases">
        <authorList>
            <person name="Kallberg Y."/>
            <person name="Tangrot J."/>
            <person name="Rosling A."/>
        </authorList>
    </citation>
    <scope>NUCLEOTIDE SEQUENCE</scope>
    <source>
        <strain evidence="1">CL356</strain>
    </source>
</reference>
<organism evidence="1 2">
    <name type="scientific">Acaulospora colombiana</name>
    <dbReference type="NCBI Taxonomy" id="27376"/>
    <lineage>
        <taxon>Eukaryota</taxon>
        <taxon>Fungi</taxon>
        <taxon>Fungi incertae sedis</taxon>
        <taxon>Mucoromycota</taxon>
        <taxon>Glomeromycotina</taxon>
        <taxon>Glomeromycetes</taxon>
        <taxon>Diversisporales</taxon>
        <taxon>Acaulosporaceae</taxon>
        <taxon>Acaulospora</taxon>
    </lineage>
</organism>
<dbReference type="Proteomes" id="UP000789525">
    <property type="component" value="Unassembled WGS sequence"/>
</dbReference>
<evidence type="ECO:0000313" key="1">
    <source>
        <dbReference type="EMBL" id="CAG8437292.1"/>
    </source>
</evidence>